<feature type="coiled-coil region" evidence="1">
    <location>
        <begin position="94"/>
        <end position="183"/>
    </location>
</feature>
<evidence type="ECO:0000256" key="2">
    <source>
        <dbReference type="SAM" id="MobiDB-lite"/>
    </source>
</evidence>
<accession>A0A182R0J5</accession>
<evidence type="ECO:0000256" key="1">
    <source>
        <dbReference type="SAM" id="Coils"/>
    </source>
</evidence>
<evidence type="ECO:0000256" key="3">
    <source>
        <dbReference type="SAM" id="SignalP"/>
    </source>
</evidence>
<feature type="signal peptide" evidence="3">
    <location>
        <begin position="1"/>
        <end position="31"/>
    </location>
</feature>
<feature type="chain" id="PRO_5008133724" evidence="3">
    <location>
        <begin position="32"/>
        <end position="307"/>
    </location>
</feature>
<keyword evidence="3" id="KW-0732">Signal</keyword>
<reference evidence="4" key="2">
    <citation type="submission" date="2020-05" db="UniProtKB">
        <authorList>
            <consortium name="EnsemblMetazoa"/>
        </authorList>
    </citation>
    <scope>IDENTIFICATION</scope>
    <source>
        <strain evidence="4">FAR1</strain>
    </source>
</reference>
<sequence length="307" mass="35358">MRYLHRGGMSEWTLLVLAVVSVTILTIPVQSQQVRSQSRAPKCILAADELESLIDLLDDIELPSSTDSEEAEEEVSSEKEYETQPVNPQCTRELRRLRHSVRLLQLRYQELKQNTTTVDARQYELMKRRYEHQKKDLTAKLDHLSTQASAQHRSQLNELKNKIKKVEKQLNSAVEELARQRQLNVNNYILLVANYIYNNQMNPAISNFDRLMTYSTDPYGSIVRKVIENGGVQTTHKLLQFLQRVNFQHQPVAGYEVLVEELIAQQALIGSKASELLKHLQVLVLARDGNQQERAVALLKRFKSNVQ</sequence>
<dbReference type="AlphaFoldDB" id="A0A182R0J5"/>
<keyword evidence="5" id="KW-1185">Reference proteome</keyword>
<reference evidence="5" key="1">
    <citation type="submission" date="2014-01" db="EMBL/GenBank/DDBJ databases">
        <title>The Genome Sequence of Anopheles farauti FAR1 (V2).</title>
        <authorList>
            <consortium name="The Broad Institute Genomics Platform"/>
            <person name="Neafsey D.E."/>
            <person name="Besansky N."/>
            <person name="Howell P."/>
            <person name="Walton C."/>
            <person name="Young S.K."/>
            <person name="Zeng Q."/>
            <person name="Gargeya S."/>
            <person name="Fitzgerald M."/>
            <person name="Haas B."/>
            <person name="Abouelleil A."/>
            <person name="Allen A.W."/>
            <person name="Alvarado L."/>
            <person name="Arachchi H.M."/>
            <person name="Berlin A.M."/>
            <person name="Chapman S.B."/>
            <person name="Gainer-Dewar J."/>
            <person name="Goldberg J."/>
            <person name="Griggs A."/>
            <person name="Gujja S."/>
            <person name="Hansen M."/>
            <person name="Howarth C."/>
            <person name="Imamovic A."/>
            <person name="Ireland A."/>
            <person name="Larimer J."/>
            <person name="McCowan C."/>
            <person name="Murphy C."/>
            <person name="Pearson M."/>
            <person name="Poon T.W."/>
            <person name="Priest M."/>
            <person name="Roberts A."/>
            <person name="Saif S."/>
            <person name="Shea T."/>
            <person name="Sisk P."/>
            <person name="Sykes S."/>
            <person name="Wortman J."/>
            <person name="Nusbaum C."/>
            <person name="Birren B."/>
        </authorList>
    </citation>
    <scope>NUCLEOTIDE SEQUENCE [LARGE SCALE GENOMIC DNA]</scope>
    <source>
        <strain evidence="5">FAR1</strain>
    </source>
</reference>
<keyword evidence="1" id="KW-0175">Coiled coil</keyword>
<feature type="compositionally biased region" description="Acidic residues" evidence="2">
    <location>
        <begin position="65"/>
        <end position="75"/>
    </location>
</feature>
<dbReference type="Proteomes" id="UP000075886">
    <property type="component" value="Unassembled WGS sequence"/>
</dbReference>
<evidence type="ECO:0000313" key="5">
    <source>
        <dbReference type="Proteomes" id="UP000075886"/>
    </source>
</evidence>
<dbReference type="VEuPathDB" id="VectorBase:AFAF020588"/>
<protein>
    <submittedName>
        <fullName evidence="4">Uncharacterized protein</fullName>
    </submittedName>
</protein>
<name>A0A182R0J5_9DIPT</name>
<organism evidence="4 5">
    <name type="scientific">Anopheles farauti</name>
    <dbReference type="NCBI Taxonomy" id="69004"/>
    <lineage>
        <taxon>Eukaryota</taxon>
        <taxon>Metazoa</taxon>
        <taxon>Ecdysozoa</taxon>
        <taxon>Arthropoda</taxon>
        <taxon>Hexapoda</taxon>
        <taxon>Insecta</taxon>
        <taxon>Pterygota</taxon>
        <taxon>Neoptera</taxon>
        <taxon>Endopterygota</taxon>
        <taxon>Diptera</taxon>
        <taxon>Nematocera</taxon>
        <taxon>Culicoidea</taxon>
        <taxon>Culicidae</taxon>
        <taxon>Anophelinae</taxon>
        <taxon>Anopheles</taxon>
    </lineage>
</organism>
<evidence type="ECO:0000313" key="4">
    <source>
        <dbReference type="EnsemblMetazoa" id="AFAF020588-PA"/>
    </source>
</evidence>
<dbReference type="EMBL" id="AXCN02000712">
    <property type="status" value="NOT_ANNOTATED_CDS"/>
    <property type="molecule type" value="Genomic_DNA"/>
</dbReference>
<proteinExistence type="predicted"/>
<feature type="region of interest" description="Disordered" evidence="2">
    <location>
        <begin position="65"/>
        <end position="88"/>
    </location>
</feature>
<dbReference type="EnsemblMetazoa" id="AFAF020588-RA">
    <property type="protein sequence ID" value="AFAF020588-PA"/>
    <property type="gene ID" value="AFAF020588"/>
</dbReference>